<accession>A0A1I7NPT1</accession>
<feature type="transmembrane region" description="Helical" evidence="1">
    <location>
        <begin position="320"/>
        <end position="336"/>
    </location>
</feature>
<dbReference type="OrthoDB" id="9767863at2"/>
<name>A0A1I7NPT1_9HYPH</name>
<keyword evidence="1" id="KW-0472">Membrane</keyword>
<dbReference type="RefSeq" id="WP_092868254.1">
    <property type="nucleotide sequence ID" value="NZ_FPCH01000003.1"/>
</dbReference>
<dbReference type="PANTHER" id="PTHR23028:SF53">
    <property type="entry name" value="ACYL_TRANSF_3 DOMAIN-CONTAINING PROTEIN"/>
    <property type="match status" value="1"/>
</dbReference>
<feature type="transmembrane region" description="Helical" evidence="1">
    <location>
        <begin position="248"/>
        <end position="267"/>
    </location>
</feature>
<evidence type="ECO:0000313" key="4">
    <source>
        <dbReference type="Proteomes" id="UP000199423"/>
    </source>
</evidence>
<keyword evidence="3" id="KW-0012">Acyltransferase</keyword>
<reference evidence="4" key="1">
    <citation type="submission" date="2016-10" db="EMBL/GenBank/DDBJ databases">
        <authorList>
            <person name="Varghese N."/>
            <person name="Submissions S."/>
        </authorList>
    </citation>
    <scope>NUCLEOTIDE SEQUENCE [LARGE SCALE GENOMIC DNA]</scope>
    <source>
        <strain evidence="4">DSM 1565</strain>
    </source>
</reference>
<dbReference type="InterPro" id="IPR002656">
    <property type="entry name" value="Acyl_transf_3_dom"/>
</dbReference>
<dbReference type="GO" id="GO:0016747">
    <property type="term" value="F:acyltransferase activity, transferring groups other than amino-acyl groups"/>
    <property type="evidence" value="ECO:0007669"/>
    <property type="project" value="InterPro"/>
</dbReference>
<keyword evidence="3" id="KW-0808">Transferase</keyword>
<feature type="transmembrane region" description="Helical" evidence="1">
    <location>
        <begin position="279"/>
        <end position="300"/>
    </location>
</feature>
<dbReference type="GO" id="GO:0016787">
    <property type="term" value="F:hydrolase activity"/>
    <property type="evidence" value="ECO:0007669"/>
    <property type="project" value="UniProtKB-KW"/>
</dbReference>
<sequence length="378" mass="41493">MGERLPTLDGLRAVAILLVLASHLPYTESFPPSSSTDFLTSHGQFGVRLFFVISGFLITHLLLKEHGRFGSVSLSEFYIRRSFRILPIYVAFLLTIAGFQFFGLVHDQASSWLGSLTFTRNVLGRGDSPSIHLWSLAVEEQFYLLWPSAIAFLGLADRPRRALAILCGTILVAVIARSVSCQTGIVCVRLLGEKSLIHNGDSLAVGCALVFWMRSRQPASRLGLLSLGSTSLVLFASCFITPTNAWSASLLILAQTLGFAALIYCGVAQSRSGIAFQFLNSKAMTAIGLISYSLYVWHMLFLSANTGTRIFPSPLYDWRIWWLPAFCLAAASYYFYESPIRSLGSRLIAKRRGQQAALASPISAPVRDHVATLRAVKG</sequence>
<evidence type="ECO:0000313" key="3">
    <source>
        <dbReference type="EMBL" id="SFV36684.1"/>
    </source>
</evidence>
<keyword evidence="1" id="KW-1133">Transmembrane helix</keyword>
<feature type="transmembrane region" description="Helical" evidence="1">
    <location>
        <begin position="83"/>
        <end position="105"/>
    </location>
</feature>
<protein>
    <submittedName>
        <fullName evidence="3">Peptidoglycan/LPS O-acetylase OafA/YrhL, contains acyltransferase and SGNH-hydrolase domains</fullName>
    </submittedName>
</protein>
<dbReference type="GO" id="GO:0009103">
    <property type="term" value="P:lipopolysaccharide biosynthetic process"/>
    <property type="evidence" value="ECO:0007669"/>
    <property type="project" value="TreeGrafter"/>
</dbReference>
<feature type="transmembrane region" description="Helical" evidence="1">
    <location>
        <begin position="222"/>
        <end position="242"/>
    </location>
</feature>
<keyword evidence="4" id="KW-1185">Reference proteome</keyword>
<keyword evidence="1" id="KW-0812">Transmembrane</keyword>
<dbReference type="Proteomes" id="UP000199423">
    <property type="component" value="Unassembled WGS sequence"/>
</dbReference>
<dbReference type="EMBL" id="FPCH01000003">
    <property type="protein sequence ID" value="SFV36684.1"/>
    <property type="molecule type" value="Genomic_DNA"/>
</dbReference>
<proteinExistence type="predicted"/>
<organism evidence="3 4">
    <name type="scientific">Hyphomicrobium facile</name>
    <dbReference type="NCBI Taxonomy" id="51670"/>
    <lineage>
        <taxon>Bacteria</taxon>
        <taxon>Pseudomonadati</taxon>
        <taxon>Pseudomonadota</taxon>
        <taxon>Alphaproteobacteria</taxon>
        <taxon>Hyphomicrobiales</taxon>
        <taxon>Hyphomicrobiaceae</taxon>
        <taxon>Hyphomicrobium</taxon>
    </lineage>
</organism>
<feature type="transmembrane region" description="Helical" evidence="1">
    <location>
        <begin position="45"/>
        <end position="63"/>
    </location>
</feature>
<dbReference type="Pfam" id="PF01757">
    <property type="entry name" value="Acyl_transf_3"/>
    <property type="match status" value="1"/>
</dbReference>
<dbReference type="InterPro" id="IPR050879">
    <property type="entry name" value="Acyltransferase_3"/>
</dbReference>
<evidence type="ECO:0000259" key="2">
    <source>
        <dbReference type="Pfam" id="PF01757"/>
    </source>
</evidence>
<gene>
    <name evidence="3" type="ORF">SAMN04488557_2666</name>
</gene>
<dbReference type="PANTHER" id="PTHR23028">
    <property type="entry name" value="ACETYLTRANSFERASE"/>
    <property type="match status" value="1"/>
</dbReference>
<dbReference type="GO" id="GO:0016020">
    <property type="term" value="C:membrane"/>
    <property type="evidence" value="ECO:0007669"/>
    <property type="project" value="TreeGrafter"/>
</dbReference>
<dbReference type="AlphaFoldDB" id="A0A1I7NPT1"/>
<feature type="transmembrane region" description="Helical" evidence="1">
    <location>
        <begin position="163"/>
        <end position="191"/>
    </location>
</feature>
<keyword evidence="3" id="KW-0378">Hydrolase</keyword>
<feature type="domain" description="Acyltransferase 3" evidence="2">
    <location>
        <begin position="8"/>
        <end position="329"/>
    </location>
</feature>
<evidence type="ECO:0000256" key="1">
    <source>
        <dbReference type="SAM" id="Phobius"/>
    </source>
</evidence>